<accession>A0A840QM70</accession>
<reference evidence="9 10" key="1">
    <citation type="submission" date="2020-08" db="EMBL/GenBank/DDBJ databases">
        <title>Genomic Encyclopedia of Type Strains, Phase IV (KMG-IV): sequencing the most valuable type-strain genomes for metagenomic binning, comparative biology and taxonomic classification.</title>
        <authorList>
            <person name="Goeker M."/>
        </authorList>
    </citation>
    <scope>NUCLEOTIDE SEQUENCE [LARGE SCALE GENOMIC DNA]</scope>
    <source>
        <strain evidence="9 10">DSM 24696</strain>
    </source>
</reference>
<evidence type="ECO:0000256" key="4">
    <source>
        <dbReference type="ARBA" id="ARBA00022692"/>
    </source>
</evidence>
<name>A0A840QM70_9BACI</name>
<keyword evidence="6 7" id="KW-0472">Membrane</keyword>
<dbReference type="PANTHER" id="PTHR33778:SF4">
    <property type="entry name" value="PROTEIN SAPB"/>
    <property type="match status" value="1"/>
</dbReference>
<organism evidence="9 10">
    <name type="scientific">Texcoconibacillus texcoconensis</name>
    <dbReference type="NCBI Taxonomy" id="1095777"/>
    <lineage>
        <taxon>Bacteria</taxon>
        <taxon>Bacillati</taxon>
        <taxon>Bacillota</taxon>
        <taxon>Bacilli</taxon>
        <taxon>Bacillales</taxon>
        <taxon>Bacillaceae</taxon>
        <taxon>Texcoconibacillus</taxon>
    </lineage>
</organism>
<feature type="transmembrane region" description="Helical" evidence="7">
    <location>
        <begin position="119"/>
        <end position="137"/>
    </location>
</feature>
<keyword evidence="3" id="KW-1003">Cell membrane</keyword>
<dbReference type="EMBL" id="JACHHB010000002">
    <property type="protein sequence ID" value="MBB5172472.1"/>
    <property type="molecule type" value="Genomic_DNA"/>
</dbReference>
<dbReference type="PANTHER" id="PTHR33778">
    <property type="entry name" value="PROTEIN MGTC"/>
    <property type="match status" value="1"/>
</dbReference>
<evidence type="ECO:0000256" key="7">
    <source>
        <dbReference type="SAM" id="Phobius"/>
    </source>
</evidence>
<evidence type="ECO:0000313" key="10">
    <source>
        <dbReference type="Proteomes" id="UP000551878"/>
    </source>
</evidence>
<evidence type="ECO:0000256" key="6">
    <source>
        <dbReference type="ARBA" id="ARBA00023136"/>
    </source>
</evidence>
<keyword evidence="5 7" id="KW-1133">Transmembrane helix</keyword>
<evidence type="ECO:0000256" key="5">
    <source>
        <dbReference type="ARBA" id="ARBA00022989"/>
    </source>
</evidence>
<keyword evidence="4 7" id="KW-0812">Transmembrane</keyword>
<sequence>MEEYYVKIGITALLAFAIGIDREIKKKGLGLKTLLTISITSCLLTIVSIEASYIYTATDLRIMDPGRIPSYIISGIGFLGAGVILRRNNDVISGLTTAALVWTSAGMGIAIGMGFYREAVVAIVIIMISVNFLPWLIKNYGPAKLNERKIKIKMIVEYNGGVTKILKDMKQNGITTHHVKVKDINEQQKQMDITAFINEKRYTTDVYENIKELDKVVSAEVEGL</sequence>
<dbReference type="AlphaFoldDB" id="A0A840QM70"/>
<keyword evidence="10" id="KW-1185">Reference proteome</keyword>
<comment type="caution">
    <text evidence="9">The sequence shown here is derived from an EMBL/GenBank/DDBJ whole genome shotgun (WGS) entry which is preliminary data.</text>
</comment>
<feature type="transmembrane region" description="Helical" evidence="7">
    <location>
        <begin position="34"/>
        <end position="56"/>
    </location>
</feature>
<feature type="domain" description="MgtC/SapB/SrpB/YhiD N-terminal" evidence="8">
    <location>
        <begin position="10"/>
        <end position="136"/>
    </location>
</feature>
<dbReference type="RefSeq" id="WP_184662936.1">
    <property type="nucleotide sequence ID" value="NZ_JACHHB010000002.1"/>
</dbReference>
<dbReference type="Proteomes" id="UP000551878">
    <property type="component" value="Unassembled WGS sequence"/>
</dbReference>
<evidence type="ECO:0000259" key="8">
    <source>
        <dbReference type="Pfam" id="PF02308"/>
    </source>
</evidence>
<evidence type="ECO:0000313" key="9">
    <source>
        <dbReference type="EMBL" id="MBB5172472.1"/>
    </source>
</evidence>
<dbReference type="GO" id="GO:0005886">
    <property type="term" value="C:plasma membrane"/>
    <property type="evidence" value="ECO:0007669"/>
    <property type="project" value="UniProtKB-SubCell"/>
</dbReference>
<dbReference type="InterPro" id="IPR003416">
    <property type="entry name" value="MgtC/SapB/SrpB/YhiD_fam"/>
</dbReference>
<evidence type="ECO:0000256" key="2">
    <source>
        <dbReference type="ARBA" id="ARBA00009298"/>
    </source>
</evidence>
<evidence type="ECO:0000256" key="1">
    <source>
        <dbReference type="ARBA" id="ARBA00004651"/>
    </source>
</evidence>
<protein>
    <submittedName>
        <fullName evidence="9">Putative Mg2+ transporter-C (MgtC) family protein</fullName>
    </submittedName>
</protein>
<evidence type="ECO:0000256" key="3">
    <source>
        <dbReference type="ARBA" id="ARBA00022475"/>
    </source>
</evidence>
<gene>
    <name evidence="9" type="ORF">HNQ41_000616</name>
</gene>
<feature type="transmembrane region" description="Helical" evidence="7">
    <location>
        <begin position="92"/>
        <end position="113"/>
    </location>
</feature>
<comment type="subcellular location">
    <subcellularLocation>
        <location evidence="1">Cell membrane</location>
        <topology evidence="1">Multi-pass membrane protein</topology>
    </subcellularLocation>
</comment>
<feature type="transmembrane region" description="Helical" evidence="7">
    <location>
        <begin position="68"/>
        <end position="85"/>
    </location>
</feature>
<dbReference type="InterPro" id="IPR049177">
    <property type="entry name" value="MgtC_SapB_SrpB_YhiD_N"/>
</dbReference>
<proteinExistence type="inferred from homology"/>
<dbReference type="Pfam" id="PF02308">
    <property type="entry name" value="MgtC"/>
    <property type="match status" value="1"/>
</dbReference>
<comment type="similarity">
    <text evidence="2">Belongs to the MgtC/SapB family.</text>
</comment>
<dbReference type="PRINTS" id="PR01837">
    <property type="entry name" value="MGTCSAPBPROT"/>
</dbReference>